<organism evidence="6 7">
    <name type="scientific">Cephalotrichum gorgonifer</name>
    <dbReference type="NCBI Taxonomy" id="2041049"/>
    <lineage>
        <taxon>Eukaryota</taxon>
        <taxon>Fungi</taxon>
        <taxon>Dikarya</taxon>
        <taxon>Ascomycota</taxon>
        <taxon>Pezizomycotina</taxon>
        <taxon>Sordariomycetes</taxon>
        <taxon>Hypocreomycetidae</taxon>
        <taxon>Microascales</taxon>
        <taxon>Microascaceae</taxon>
        <taxon>Cephalotrichum</taxon>
    </lineage>
</organism>
<dbReference type="AlphaFoldDB" id="A0AAE8STP0"/>
<gene>
    <name evidence="6" type="ORF">DNG_03119</name>
</gene>
<dbReference type="InterPro" id="IPR043145">
    <property type="entry name" value="Znf_ZZ_sf"/>
</dbReference>
<keyword evidence="1" id="KW-0479">Metal-binding</keyword>
<evidence type="ECO:0000256" key="1">
    <source>
        <dbReference type="ARBA" id="ARBA00022723"/>
    </source>
</evidence>
<dbReference type="EMBL" id="ONZQ02000003">
    <property type="protein sequence ID" value="SPO00274.1"/>
    <property type="molecule type" value="Genomic_DNA"/>
</dbReference>
<sequence length="279" mass="29600">MGIDDLLEFDAQSYTAKLRNLPTPHLKAREEEKTRQILSGSCSFGLGAGSLGATGGLSALWMGVSARNIHVAGQKLELIQAELTRRGVPLKTTVTEKDKGVAVVGGLAAFVVGSEVQAGLDGAVGGGGGDPSFGEVFQANVAGSVAGGISRDVLERFETRDWREGVKSALGCLRLAGMWPGVNSVYCDACGEDIASGMFAHCCECDDNYDLCHSCYSKGVACPQAASGHKLAIRQVAVDGLFDREVVQRALECRTIYCDSCKQTLQQGRFYGIEDLECY</sequence>
<dbReference type="Proteomes" id="UP001187682">
    <property type="component" value="Unassembled WGS sequence"/>
</dbReference>
<name>A0AAE8STP0_9PEZI</name>
<keyword evidence="3" id="KW-0862">Zinc</keyword>
<evidence type="ECO:0000256" key="2">
    <source>
        <dbReference type="ARBA" id="ARBA00022771"/>
    </source>
</evidence>
<dbReference type="Gene3D" id="3.30.60.90">
    <property type="match status" value="1"/>
</dbReference>
<accession>A0AAE8STP0</accession>
<dbReference type="SUPFAM" id="SSF57850">
    <property type="entry name" value="RING/U-box"/>
    <property type="match status" value="1"/>
</dbReference>
<evidence type="ECO:0000313" key="6">
    <source>
        <dbReference type="EMBL" id="SPO00274.1"/>
    </source>
</evidence>
<dbReference type="PROSITE" id="PS50135">
    <property type="entry name" value="ZF_ZZ_2"/>
    <property type="match status" value="1"/>
</dbReference>
<evidence type="ECO:0000313" key="7">
    <source>
        <dbReference type="Proteomes" id="UP001187682"/>
    </source>
</evidence>
<reference evidence="6" key="1">
    <citation type="submission" date="2018-03" db="EMBL/GenBank/DDBJ databases">
        <authorList>
            <person name="Guldener U."/>
        </authorList>
    </citation>
    <scope>NUCLEOTIDE SEQUENCE</scope>
</reference>
<evidence type="ECO:0000256" key="4">
    <source>
        <dbReference type="PROSITE-ProRule" id="PRU00228"/>
    </source>
</evidence>
<proteinExistence type="predicted"/>
<comment type="caution">
    <text evidence="6">The sequence shown here is derived from an EMBL/GenBank/DDBJ whole genome shotgun (WGS) entry which is preliminary data.</text>
</comment>
<dbReference type="InterPro" id="IPR000433">
    <property type="entry name" value="Znf_ZZ"/>
</dbReference>
<evidence type="ECO:0000256" key="3">
    <source>
        <dbReference type="ARBA" id="ARBA00022833"/>
    </source>
</evidence>
<dbReference type="GO" id="GO:0008270">
    <property type="term" value="F:zinc ion binding"/>
    <property type="evidence" value="ECO:0007669"/>
    <property type="project" value="UniProtKB-KW"/>
</dbReference>
<protein>
    <recommendedName>
        <fullName evidence="5">ZZ-type domain-containing protein</fullName>
    </recommendedName>
</protein>
<feature type="domain" description="ZZ-type" evidence="5">
    <location>
        <begin position="182"/>
        <end position="243"/>
    </location>
</feature>
<keyword evidence="2 4" id="KW-0863">Zinc-finger</keyword>
<keyword evidence="7" id="KW-1185">Reference proteome</keyword>
<evidence type="ECO:0000259" key="5">
    <source>
        <dbReference type="PROSITE" id="PS50135"/>
    </source>
</evidence>